<protein>
    <submittedName>
        <fullName evidence="2">Uncharacterized protein</fullName>
    </submittedName>
</protein>
<reference evidence="2 3" key="1">
    <citation type="submission" date="2020-03" db="EMBL/GenBank/DDBJ databases">
        <title>Cyclobacterium plantarum sp. nov., a marine bacterium isolated from a coastal-marine wetland.</title>
        <authorList>
            <person name="Sanchez-Porro C."/>
            <person name="Ventosa A."/>
            <person name="Amoozegar M."/>
        </authorList>
    </citation>
    <scope>NUCLEOTIDE SEQUENCE [LARGE SCALE GENOMIC DNA]</scope>
    <source>
        <strain evidence="2 3">GBPx2</strain>
    </source>
</reference>
<keyword evidence="1" id="KW-0732">Signal</keyword>
<proteinExistence type="predicted"/>
<evidence type="ECO:0000313" key="3">
    <source>
        <dbReference type="Proteomes" id="UP000649799"/>
    </source>
</evidence>
<name>A0ABX0HDW5_9BACT</name>
<dbReference type="RefSeq" id="WP_166149020.1">
    <property type="nucleotide sequence ID" value="NZ_JAANYN010000007.1"/>
</dbReference>
<dbReference type="Proteomes" id="UP000649799">
    <property type="component" value="Unassembled WGS sequence"/>
</dbReference>
<evidence type="ECO:0000256" key="1">
    <source>
        <dbReference type="SAM" id="SignalP"/>
    </source>
</evidence>
<feature type="signal peptide" evidence="1">
    <location>
        <begin position="1"/>
        <end position="20"/>
    </location>
</feature>
<comment type="caution">
    <text evidence="2">The sequence shown here is derived from an EMBL/GenBank/DDBJ whole genome shotgun (WGS) entry which is preliminary data.</text>
</comment>
<organism evidence="2 3">
    <name type="scientific">Cyclobacterium plantarum</name>
    <dbReference type="NCBI Taxonomy" id="2716263"/>
    <lineage>
        <taxon>Bacteria</taxon>
        <taxon>Pseudomonadati</taxon>
        <taxon>Bacteroidota</taxon>
        <taxon>Cytophagia</taxon>
        <taxon>Cytophagales</taxon>
        <taxon>Cyclobacteriaceae</taxon>
        <taxon>Cyclobacterium</taxon>
    </lineage>
</organism>
<evidence type="ECO:0000313" key="2">
    <source>
        <dbReference type="EMBL" id="NHE58534.1"/>
    </source>
</evidence>
<sequence length="113" mass="12999">MKRFMCVFLLTFMMVSQLWGQMQFFKNADFENIAYAHETIATVPFLTKVTLLPDQMDTISGQQLASMEKTEGESIQKAIYSWFLQRQENGKLSVTIQEPAISNAKLKAARHYP</sequence>
<accession>A0ABX0HDW5</accession>
<keyword evidence="3" id="KW-1185">Reference proteome</keyword>
<gene>
    <name evidence="2" type="ORF">G9Q97_17125</name>
</gene>
<dbReference type="EMBL" id="JAANYN010000007">
    <property type="protein sequence ID" value="NHE58534.1"/>
    <property type="molecule type" value="Genomic_DNA"/>
</dbReference>
<feature type="chain" id="PRO_5045735360" evidence="1">
    <location>
        <begin position="21"/>
        <end position="113"/>
    </location>
</feature>